<dbReference type="EMBL" id="JAPHNI010000118">
    <property type="protein sequence ID" value="KAJ8115886.1"/>
    <property type="molecule type" value="Genomic_DNA"/>
</dbReference>
<reference evidence="1" key="1">
    <citation type="submission" date="2022-11" db="EMBL/GenBank/DDBJ databases">
        <title>Genome Sequence of Boeremia exigua.</title>
        <authorList>
            <person name="Buettner E."/>
        </authorList>
    </citation>
    <scope>NUCLEOTIDE SEQUENCE</scope>
    <source>
        <strain evidence="1">CU02</strain>
    </source>
</reference>
<proteinExistence type="predicted"/>
<accession>A0ACC2IL99</accession>
<dbReference type="Proteomes" id="UP001153331">
    <property type="component" value="Unassembled WGS sequence"/>
</dbReference>
<gene>
    <name evidence="1" type="ORF">OPT61_g2576</name>
</gene>
<evidence type="ECO:0000313" key="2">
    <source>
        <dbReference type="Proteomes" id="UP001153331"/>
    </source>
</evidence>
<comment type="caution">
    <text evidence="1">The sequence shown here is derived from an EMBL/GenBank/DDBJ whole genome shotgun (WGS) entry which is preliminary data.</text>
</comment>
<name>A0ACC2IL99_9PLEO</name>
<keyword evidence="2" id="KW-1185">Reference proteome</keyword>
<protein>
    <submittedName>
        <fullName evidence="1">Uncharacterized protein</fullName>
    </submittedName>
</protein>
<organism evidence="1 2">
    <name type="scientific">Boeremia exigua</name>
    <dbReference type="NCBI Taxonomy" id="749465"/>
    <lineage>
        <taxon>Eukaryota</taxon>
        <taxon>Fungi</taxon>
        <taxon>Dikarya</taxon>
        <taxon>Ascomycota</taxon>
        <taxon>Pezizomycotina</taxon>
        <taxon>Dothideomycetes</taxon>
        <taxon>Pleosporomycetidae</taxon>
        <taxon>Pleosporales</taxon>
        <taxon>Pleosporineae</taxon>
        <taxon>Didymellaceae</taxon>
        <taxon>Boeremia</taxon>
    </lineage>
</organism>
<evidence type="ECO:0000313" key="1">
    <source>
        <dbReference type="EMBL" id="KAJ8115886.1"/>
    </source>
</evidence>
<sequence>MERPNSALGQRARSFNPEAATFNPGLSAPILHDTASGLATTAETLRLTSPMAPMFDHSPFTGLGSARLLNHRDSLTPAPVSLEDFFSPEVKILVKKLEAHPDVQEIQAPDTPKQRPIRATPAAAQSSLSLPPFALPARQHQPDYTTVDINELSAELGLPAAKTDTKDDVSPPTSYKSIVSQAHPGALYGKLIGRALDKPLTAQDLAGFLQSQDSHFPSTPPAPVANSANKTVVHQGMGIRDAPEINSIHKSDMLTDYRVAPPVYAQKLATPKGPSAYEHRTRRSSSSSTSYLHHARVPSNRRYTRRASRTKRIDQGPMPSAADIYPDDAHWTLSSPLYEAQGHAPYHEKPTEQPQIVIDNVFNWPPPAQAYKPEPAPTAADVNAADIDVIALMNELPAPSLDNIHALGDSYGLQAGTSFALSCDERALTPAQEDGSRYGVRFHGLAYGDQWELPTLGDFGKAEPFRIRPRNHDGWGGWEWAMRTGWAA</sequence>